<keyword evidence="2" id="KW-0732">Signal</keyword>
<keyword evidence="1" id="KW-0472">Membrane</keyword>
<dbReference type="SMART" id="SM00261">
    <property type="entry name" value="FU"/>
    <property type="match status" value="3"/>
</dbReference>
<dbReference type="Gene3D" id="2.10.220.10">
    <property type="entry name" value="Hormone Receptor, Insulin-like Growth Factor Receptor 1, Chain A, domain 2"/>
    <property type="match status" value="1"/>
</dbReference>
<protein>
    <recommendedName>
        <fullName evidence="5">CXXC-rich protein</fullName>
    </recommendedName>
</protein>
<reference evidence="3 4" key="1">
    <citation type="submission" date="2024-04" db="EMBL/GenBank/DDBJ databases">
        <title>Tritrichomonas musculus Genome.</title>
        <authorList>
            <person name="Alves-Ferreira E."/>
            <person name="Grigg M."/>
            <person name="Lorenzi H."/>
            <person name="Galac M."/>
        </authorList>
    </citation>
    <scope>NUCLEOTIDE SEQUENCE [LARGE SCALE GENOMIC DNA]</scope>
    <source>
        <strain evidence="3 4">EAF2021</strain>
    </source>
</reference>
<evidence type="ECO:0000313" key="3">
    <source>
        <dbReference type="EMBL" id="KAK8882995.1"/>
    </source>
</evidence>
<proteinExistence type="predicted"/>
<organism evidence="3 4">
    <name type="scientific">Tritrichomonas musculus</name>
    <dbReference type="NCBI Taxonomy" id="1915356"/>
    <lineage>
        <taxon>Eukaryota</taxon>
        <taxon>Metamonada</taxon>
        <taxon>Parabasalia</taxon>
        <taxon>Tritrichomonadida</taxon>
        <taxon>Tritrichomonadidae</taxon>
        <taxon>Tritrichomonas</taxon>
    </lineage>
</organism>
<dbReference type="InterPro" id="IPR052798">
    <property type="entry name" value="Giardia_VSA"/>
</dbReference>
<dbReference type="PANTHER" id="PTHR23275:SF100">
    <property type="entry name" value="EGF-LIKE DOMAIN-CONTAINING PROTEIN"/>
    <property type="match status" value="1"/>
</dbReference>
<feature type="signal peptide" evidence="2">
    <location>
        <begin position="1"/>
        <end position="15"/>
    </location>
</feature>
<dbReference type="InterPro" id="IPR006212">
    <property type="entry name" value="Furin_repeat"/>
</dbReference>
<feature type="transmembrane region" description="Helical" evidence="1">
    <location>
        <begin position="490"/>
        <end position="514"/>
    </location>
</feature>
<keyword evidence="1" id="KW-1133">Transmembrane helix</keyword>
<comment type="caution">
    <text evidence="3">The sequence shown here is derived from an EMBL/GenBank/DDBJ whole genome shotgun (WGS) entry which is preliminary data.</text>
</comment>
<dbReference type="Proteomes" id="UP001470230">
    <property type="component" value="Unassembled WGS sequence"/>
</dbReference>
<dbReference type="PANTHER" id="PTHR23275">
    <property type="entry name" value="CABRIOLET.-RELATED"/>
    <property type="match status" value="1"/>
</dbReference>
<keyword evidence="1" id="KW-0812">Transmembrane</keyword>
<evidence type="ECO:0000256" key="1">
    <source>
        <dbReference type="SAM" id="Phobius"/>
    </source>
</evidence>
<evidence type="ECO:0000256" key="2">
    <source>
        <dbReference type="SAM" id="SignalP"/>
    </source>
</evidence>
<name>A0ABR2JYR4_9EUKA</name>
<evidence type="ECO:0008006" key="5">
    <source>
        <dbReference type="Google" id="ProtNLM"/>
    </source>
</evidence>
<dbReference type="EMBL" id="JAPFFF010000009">
    <property type="protein sequence ID" value="KAK8882995.1"/>
    <property type="molecule type" value="Genomic_DNA"/>
</dbReference>
<gene>
    <name evidence="3" type="ORF">M9Y10_045642</name>
</gene>
<dbReference type="SUPFAM" id="SSF57184">
    <property type="entry name" value="Growth factor receptor domain"/>
    <property type="match status" value="3"/>
</dbReference>
<feature type="chain" id="PRO_5047443077" description="CXXC-rich protein" evidence="2">
    <location>
        <begin position="16"/>
        <end position="528"/>
    </location>
</feature>
<accession>A0ABR2JYR4</accession>
<sequence>MIISLFTLSYSSCYAFYGLNSDGQCVPCKSLSCFDCTQDYTKCNDCTLGFIDNDKKSKTKGMCTSNADFNCYNKNFEECKECETGFGVKDKKKCVKCEVSNCISCGKNYKICDNCNYPYSADINTQSSTYGKCITASLPNCNKVETNDASKCKECNIGFYNSKGICNECSTPNCIKCSSKGCEECKDGYDLKNGECVECNIPNCAKCGSGSFCSKCKDGYAYIDTSSGKCESASTSNCYKINENHECIYCNKGYGFDSNNNCVKCEDPHCVECPYDYQTCLACYDKKDEDQGGPYSPYHLNVFTGKCTLSCDDPNCNVCNRDDNKHCRSCQNGYYARSGSCWYGNVNNCNITYDGKHCNECMPGYGFDSTAHMSNYCTKCDEKSCKHCDDEEYCNECYEGYYKSKGKCIQCNHLNCKECTDYRCTLCLDGYGFSWKKNSKSYGSCFPCGVRGCSVCEDNACKKCEDGSDPVDNQCPYDDGDDDGKLSTTIIIIIVICCVVVVGIIIGVIVYCVLKRKSKVGQSSDDQK</sequence>
<dbReference type="InterPro" id="IPR009030">
    <property type="entry name" value="Growth_fac_rcpt_cys_sf"/>
</dbReference>
<evidence type="ECO:0000313" key="4">
    <source>
        <dbReference type="Proteomes" id="UP001470230"/>
    </source>
</evidence>
<keyword evidence="4" id="KW-1185">Reference proteome</keyword>